<dbReference type="Pfam" id="PF04326">
    <property type="entry name" value="SLFN_AlbA_2"/>
    <property type="match status" value="1"/>
</dbReference>
<reference evidence="3 4" key="1">
    <citation type="journal article" date="2017" name="Int. J. Syst. Evol. Microbiol.">
        <title>Pseudokineococcus basanitobsidens sp. nov., isolated from volcanic rock.</title>
        <authorList>
            <person name="Lee D.W."/>
            <person name="Park M.Y."/>
            <person name="Kim J.J."/>
            <person name="Kim B.S."/>
        </authorList>
    </citation>
    <scope>NUCLEOTIDE SEQUENCE [LARGE SCALE GENOMIC DNA]</scope>
    <source>
        <strain evidence="3 4">DSM 103726</strain>
    </source>
</reference>
<dbReference type="EMBL" id="JBBIAA010000002">
    <property type="protein sequence ID" value="MEJ5944304.1"/>
    <property type="molecule type" value="Genomic_DNA"/>
</dbReference>
<proteinExistence type="predicted"/>
<evidence type="ECO:0000313" key="3">
    <source>
        <dbReference type="EMBL" id="MEJ5944304.1"/>
    </source>
</evidence>
<evidence type="ECO:0000313" key="4">
    <source>
        <dbReference type="Proteomes" id="UP001387100"/>
    </source>
</evidence>
<feature type="compositionally biased region" description="Basic and acidic residues" evidence="1">
    <location>
        <begin position="507"/>
        <end position="520"/>
    </location>
</feature>
<dbReference type="Gene3D" id="3.30.950.30">
    <property type="entry name" value="Schlafen, AAA domain"/>
    <property type="match status" value="1"/>
</dbReference>
<accession>A0ABU8RGX4</accession>
<sequence>MDVEELESLLLRLRAEGSDTADVEVKAAVGGLPTDLATTFSAFANTPGGGVVVLGVDERAGFAVVGVYDAAAAMKAMVAVARQSLDPPVVVHPERLDVAGHVVVVVRVREADLHAKPVRVGATGRAYLRAYDGDYVLSHVEEQAFVASRSTPVSDHAVVAGTSVEDLDEDLLRAYIASCRASSSSLAAMPDDEVLFRTGVTAGRGQEVTVAGLLSLGVYPQQHLPNCVIQASVAPGVGDTAARAEDVRRFDGPIPVMLDEALRWVQRSSRTRLRRAAPGVVRDEPEYPLDAVRELLSNALIHRDLGAHALTTAVTLRLDDARLVVSNPGGLWGITVDRLGLEGITSARNGRLLRICQNVRTRAGDRVVEALATGIPTVLRSLREAGMVAPRFQDRGIGFTVLVPNHALLSVEDLAWLAGIRAAQTLDDRQRHALAEMRRGAEWTNQSYRDAFPMDSREATRALAEMVEAGVAVARGERRARTYALAPALSRSSSADSGAPGALGARGVDRASRRGDRSANAERVVAVLGGGPLTTRELVDRTGLTSRQLGYALDPLRRDGRVRLEGGQGVRGSRYHLVEP</sequence>
<dbReference type="PANTHER" id="PTHR30595:SF6">
    <property type="entry name" value="SCHLAFEN ALBA-2 DOMAIN-CONTAINING PROTEIN"/>
    <property type="match status" value="1"/>
</dbReference>
<keyword evidence="4" id="KW-1185">Reference proteome</keyword>
<name>A0ABU8RGX4_9ACTN</name>
<dbReference type="Pfam" id="PF13749">
    <property type="entry name" value="HATPase_c_4"/>
    <property type="match status" value="1"/>
</dbReference>
<dbReference type="InterPro" id="IPR038461">
    <property type="entry name" value="Schlafen_AlbA_2_dom_sf"/>
</dbReference>
<feature type="region of interest" description="Disordered" evidence="1">
    <location>
        <begin position="490"/>
        <end position="520"/>
    </location>
</feature>
<dbReference type="PANTHER" id="PTHR30595">
    <property type="entry name" value="GLPR-RELATED TRANSCRIPTIONAL REPRESSOR"/>
    <property type="match status" value="1"/>
</dbReference>
<organism evidence="3 4">
    <name type="scientific">Pseudokineococcus basanitobsidens</name>
    <dbReference type="NCBI Taxonomy" id="1926649"/>
    <lineage>
        <taxon>Bacteria</taxon>
        <taxon>Bacillati</taxon>
        <taxon>Actinomycetota</taxon>
        <taxon>Actinomycetes</taxon>
        <taxon>Kineosporiales</taxon>
        <taxon>Kineosporiaceae</taxon>
        <taxon>Pseudokineococcus</taxon>
    </lineage>
</organism>
<feature type="domain" description="Schlafen AlbA-2" evidence="2">
    <location>
        <begin position="22"/>
        <end position="133"/>
    </location>
</feature>
<dbReference type="InterPro" id="IPR007421">
    <property type="entry name" value="Schlafen_AlbA_2_dom"/>
</dbReference>
<dbReference type="InterPro" id="IPR038475">
    <property type="entry name" value="RecG_C_sf"/>
</dbReference>
<dbReference type="Proteomes" id="UP001387100">
    <property type="component" value="Unassembled WGS sequence"/>
</dbReference>
<gene>
    <name evidence="3" type="ORF">WDZ17_03215</name>
</gene>
<dbReference type="Gene3D" id="3.30.565.60">
    <property type="match status" value="1"/>
</dbReference>
<feature type="compositionally biased region" description="Low complexity" evidence="1">
    <location>
        <begin position="490"/>
        <end position="505"/>
    </location>
</feature>
<evidence type="ECO:0000259" key="2">
    <source>
        <dbReference type="Pfam" id="PF04326"/>
    </source>
</evidence>
<protein>
    <submittedName>
        <fullName evidence="3">RNA-binding domain-containing protein</fullName>
    </submittedName>
</protein>
<dbReference type="RefSeq" id="WP_339573693.1">
    <property type="nucleotide sequence ID" value="NZ_JBBIAA010000002.1"/>
</dbReference>
<evidence type="ECO:0000256" key="1">
    <source>
        <dbReference type="SAM" id="MobiDB-lite"/>
    </source>
</evidence>
<comment type="caution">
    <text evidence="3">The sequence shown here is derived from an EMBL/GenBank/DDBJ whole genome shotgun (WGS) entry which is preliminary data.</text>
</comment>